<gene>
    <name evidence="2" type="ORF">GXP67_35455</name>
</gene>
<dbReference type="EMBL" id="CP048222">
    <property type="protein sequence ID" value="QHT71590.1"/>
    <property type="molecule type" value="Genomic_DNA"/>
</dbReference>
<accession>A0A6C0GWB9</accession>
<reference evidence="2 3" key="1">
    <citation type="submission" date="2020-01" db="EMBL/GenBank/DDBJ databases">
        <authorList>
            <person name="Kim M.K."/>
        </authorList>
    </citation>
    <scope>NUCLEOTIDE SEQUENCE [LARGE SCALE GENOMIC DNA]</scope>
    <source>
        <strain evidence="2 3">172606-1</strain>
    </source>
</reference>
<name>A0A6C0GWB9_9BACT</name>
<evidence type="ECO:0008006" key="4">
    <source>
        <dbReference type="Google" id="ProtNLM"/>
    </source>
</evidence>
<dbReference type="KEGG" id="rhoz:GXP67_35455"/>
<feature type="chain" id="PRO_5025403391" description="Outer membrane beta-barrel protein" evidence="1">
    <location>
        <begin position="21"/>
        <end position="247"/>
    </location>
</feature>
<dbReference type="Proteomes" id="UP000480178">
    <property type="component" value="Chromosome"/>
</dbReference>
<sequence length="247" mass="27922">MYKKLFFSLIVCLCAHYAVQAQFLLDVESGVVFNSRYNEVRVPGNTGTQFDLSKDFSGNSTFFYRIRAGITLSDRHTISLLYAPLHVKSTTTPDQQILFNGATFTAGNRLDASYTFNSYRLTYRYDFIRNPKLRFGAGLTAKIRDADIQLSNEQLSTTKSNVGFVPLINFYLEWNFAERFGLILEGDALVGKQGRAEDIFAGLGYQIVKDKVTLKAGYRVLEGGADNDEVYNFTWFDYASAGLIFRL</sequence>
<protein>
    <recommendedName>
        <fullName evidence="4">Outer membrane beta-barrel protein</fullName>
    </recommendedName>
</protein>
<evidence type="ECO:0000313" key="2">
    <source>
        <dbReference type="EMBL" id="QHT71590.1"/>
    </source>
</evidence>
<keyword evidence="1" id="KW-0732">Signal</keyword>
<proteinExistence type="predicted"/>
<keyword evidence="3" id="KW-1185">Reference proteome</keyword>
<organism evidence="2 3">
    <name type="scientific">Rhodocytophaga rosea</name>
    <dbReference type="NCBI Taxonomy" id="2704465"/>
    <lineage>
        <taxon>Bacteria</taxon>
        <taxon>Pseudomonadati</taxon>
        <taxon>Bacteroidota</taxon>
        <taxon>Cytophagia</taxon>
        <taxon>Cytophagales</taxon>
        <taxon>Rhodocytophagaceae</taxon>
        <taxon>Rhodocytophaga</taxon>
    </lineage>
</organism>
<dbReference type="AlphaFoldDB" id="A0A6C0GWB9"/>
<feature type="signal peptide" evidence="1">
    <location>
        <begin position="1"/>
        <end position="20"/>
    </location>
</feature>
<evidence type="ECO:0000313" key="3">
    <source>
        <dbReference type="Proteomes" id="UP000480178"/>
    </source>
</evidence>
<evidence type="ECO:0000256" key="1">
    <source>
        <dbReference type="SAM" id="SignalP"/>
    </source>
</evidence>
<dbReference type="RefSeq" id="WP_162447525.1">
    <property type="nucleotide sequence ID" value="NZ_CP048222.1"/>
</dbReference>